<dbReference type="InterPro" id="IPR012910">
    <property type="entry name" value="Plug_dom"/>
</dbReference>
<dbReference type="Gene3D" id="2.170.130.10">
    <property type="entry name" value="TonB-dependent receptor, plug domain"/>
    <property type="match status" value="1"/>
</dbReference>
<evidence type="ECO:0000256" key="4">
    <source>
        <dbReference type="ARBA" id="ARBA00022452"/>
    </source>
</evidence>
<evidence type="ECO:0000256" key="3">
    <source>
        <dbReference type="ARBA" id="ARBA00022448"/>
    </source>
</evidence>
<reference evidence="16 17" key="1">
    <citation type="submission" date="2023-06" db="EMBL/GenBank/DDBJ databases">
        <title>Pelomonas sp. PFR6 16S ribosomal RNA gene Genome sequencing and assembly.</title>
        <authorList>
            <person name="Woo H."/>
        </authorList>
    </citation>
    <scope>NUCLEOTIDE SEQUENCE [LARGE SCALE GENOMIC DNA]</scope>
    <source>
        <strain evidence="16 17">PFR6</strain>
    </source>
</reference>
<sequence>MPSHRHPKLKTLACAAMLLSATLAQQAQAQDAAQDNKLQRVEVTGTSIKRLEGETALPVQVMTREDIAKAAVTNAAELLSKISASAANVSDAASLSDIPGQRGFAGANLRGVGVSSTLVLLNGRRVANFASPGSSAGVDLNSIPTTALQRVEVLKDGASAIYGTDAIAGVINFITRQDYRGVDLYAYYSDTQDGGGGKTTLTAAGGVGDLASDGYNLMAVLDVSKTDALRSSQRDWIGSVYQPDINLDVGSSNTFPANARKTTPSGGATGSRANPSAPNCNPPANVYAPGSFVGPNACLYDYMQDTLLIPKNDKVSLLSRAQVNAGSDHTLFAELLLSNTKSLYRISPLTITNLNYPAGGKYYPTNLFPGYSGALRTGLRLNEAGGRTNEIDADTSRLVIGSKGLLAGWDYNTAINHSESKVTDAYIDGYVKTSSFDTLYKSGNLNPFGPTDAAGLSALAATKINDEARKSKGTTTSFDFSASREVFEMSGGMAALALGMEYREEKMEFRPSELLQTGEIRGDGAAAAFDGKRHVAAVYGELNLPLAKTLEAQLALRYDDYSDAGSTTNPKLGLRWTPMKELLLRSSYGTGFRAPTLPDLYAPARLGQTNGIYDDAYCAQVKASFPNSIPDYCGLQPAKQVGGSASLKPEESKQFSAGLVFELSRNFNGSLDYWRIEKTNTIVSPEGLYFSDPVKYASYITRDPKPLSASIPGFITEIDGRLRNAGELNTSGLDLSLEFRAPAASWGQFSAFLNGTYVIDFDVADFAGDAPVSGVGKFAGDQVVQRWRHTAGVTFDSGPFSTTLTNTYYSSYQDQQPLADGSTRTVKAYSLWDLTGSYAVNKAFKLRAGIKNLLDTAPPVSNQVYSFLAGYDPSYTDPKGRLYFVSASYSFK</sequence>
<evidence type="ECO:0000256" key="13">
    <source>
        <dbReference type="SAM" id="SignalP"/>
    </source>
</evidence>
<evidence type="ECO:0000256" key="6">
    <source>
        <dbReference type="ARBA" id="ARBA00023077"/>
    </source>
</evidence>
<evidence type="ECO:0000313" key="16">
    <source>
        <dbReference type="EMBL" id="MDN3920101.1"/>
    </source>
</evidence>
<evidence type="ECO:0000256" key="2">
    <source>
        <dbReference type="ARBA" id="ARBA00009810"/>
    </source>
</evidence>
<keyword evidence="17" id="KW-1185">Reference proteome</keyword>
<dbReference type="EMBL" id="JAUHHC010000002">
    <property type="protein sequence ID" value="MDN3920101.1"/>
    <property type="molecule type" value="Genomic_DNA"/>
</dbReference>
<evidence type="ECO:0000256" key="7">
    <source>
        <dbReference type="ARBA" id="ARBA00023136"/>
    </source>
</evidence>
<dbReference type="PANTHER" id="PTHR47234">
    <property type="match status" value="1"/>
</dbReference>
<keyword evidence="7 10" id="KW-0472">Membrane</keyword>
<dbReference type="Pfam" id="PF07715">
    <property type="entry name" value="Plug"/>
    <property type="match status" value="1"/>
</dbReference>
<evidence type="ECO:0000313" key="17">
    <source>
        <dbReference type="Proteomes" id="UP001228044"/>
    </source>
</evidence>
<comment type="caution">
    <text evidence="16">The sequence shown here is derived from an EMBL/GenBank/DDBJ whole genome shotgun (WGS) entry which is preliminary data.</text>
</comment>
<evidence type="ECO:0000256" key="1">
    <source>
        <dbReference type="ARBA" id="ARBA00004571"/>
    </source>
</evidence>
<dbReference type="RefSeq" id="WP_290358414.1">
    <property type="nucleotide sequence ID" value="NZ_JAUHHC010000002.1"/>
</dbReference>
<protein>
    <submittedName>
        <fullName evidence="16">TonB-dependent receptor</fullName>
    </submittedName>
</protein>
<feature type="compositionally biased region" description="Polar residues" evidence="12">
    <location>
        <begin position="252"/>
        <end position="266"/>
    </location>
</feature>
<dbReference type="PANTHER" id="PTHR47234:SF2">
    <property type="entry name" value="TONB-DEPENDENT RECEPTOR"/>
    <property type="match status" value="1"/>
</dbReference>
<evidence type="ECO:0000256" key="5">
    <source>
        <dbReference type="ARBA" id="ARBA00022692"/>
    </source>
</evidence>
<dbReference type="Pfam" id="PF00593">
    <property type="entry name" value="TonB_dep_Rec_b-barrel"/>
    <property type="match status" value="1"/>
</dbReference>
<evidence type="ECO:0000256" key="8">
    <source>
        <dbReference type="ARBA" id="ARBA00023170"/>
    </source>
</evidence>
<feature type="domain" description="TonB-dependent receptor plug" evidence="15">
    <location>
        <begin position="54"/>
        <end position="170"/>
    </location>
</feature>
<dbReference type="Gene3D" id="2.40.170.20">
    <property type="entry name" value="TonB-dependent receptor, beta-barrel domain"/>
    <property type="match status" value="1"/>
</dbReference>
<keyword evidence="3 10" id="KW-0813">Transport</keyword>
<keyword evidence="8 16" id="KW-0675">Receptor</keyword>
<evidence type="ECO:0000256" key="10">
    <source>
        <dbReference type="PROSITE-ProRule" id="PRU01360"/>
    </source>
</evidence>
<dbReference type="InterPro" id="IPR037066">
    <property type="entry name" value="Plug_dom_sf"/>
</dbReference>
<name>A0ABT8DVA4_9BURK</name>
<keyword evidence="13" id="KW-0732">Signal</keyword>
<feature type="chain" id="PRO_5047335136" evidence="13">
    <location>
        <begin position="30"/>
        <end position="892"/>
    </location>
</feature>
<accession>A0ABT8DVA4</accession>
<proteinExistence type="inferred from homology"/>
<evidence type="ECO:0000259" key="15">
    <source>
        <dbReference type="Pfam" id="PF07715"/>
    </source>
</evidence>
<feature type="signal peptide" evidence="13">
    <location>
        <begin position="1"/>
        <end position="29"/>
    </location>
</feature>
<organism evidence="16 17">
    <name type="scientific">Roseateles violae</name>
    <dbReference type="NCBI Taxonomy" id="3058042"/>
    <lineage>
        <taxon>Bacteria</taxon>
        <taxon>Pseudomonadati</taxon>
        <taxon>Pseudomonadota</taxon>
        <taxon>Betaproteobacteria</taxon>
        <taxon>Burkholderiales</taxon>
        <taxon>Sphaerotilaceae</taxon>
        <taxon>Roseateles</taxon>
    </lineage>
</organism>
<feature type="domain" description="TonB-dependent receptor-like beta-barrel" evidence="14">
    <location>
        <begin position="354"/>
        <end position="853"/>
    </location>
</feature>
<evidence type="ECO:0000256" key="12">
    <source>
        <dbReference type="SAM" id="MobiDB-lite"/>
    </source>
</evidence>
<evidence type="ECO:0000256" key="11">
    <source>
        <dbReference type="RuleBase" id="RU003357"/>
    </source>
</evidence>
<keyword evidence="9 10" id="KW-0998">Cell outer membrane</keyword>
<dbReference type="CDD" id="cd01347">
    <property type="entry name" value="ligand_gated_channel"/>
    <property type="match status" value="1"/>
</dbReference>
<dbReference type="Proteomes" id="UP001228044">
    <property type="component" value="Unassembled WGS sequence"/>
</dbReference>
<evidence type="ECO:0000259" key="14">
    <source>
        <dbReference type="Pfam" id="PF00593"/>
    </source>
</evidence>
<dbReference type="SUPFAM" id="SSF56935">
    <property type="entry name" value="Porins"/>
    <property type="match status" value="1"/>
</dbReference>
<keyword evidence="5 10" id="KW-0812">Transmembrane</keyword>
<comment type="subcellular location">
    <subcellularLocation>
        <location evidence="1 10">Cell outer membrane</location>
        <topology evidence="1 10">Multi-pass membrane protein</topology>
    </subcellularLocation>
</comment>
<comment type="similarity">
    <text evidence="2 10 11">Belongs to the TonB-dependent receptor family.</text>
</comment>
<keyword evidence="6 11" id="KW-0798">TonB box</keyword>
<feature type="region of interest" description="Disordered" evidence="12">
    <location>
        <begin position="252"/>
        <end position="277"/>
    </location>
</feature>
<dbReference type="PROSITE" id="PS52016">
    <property type="entry name" value="TONB_DEPENDENT_REC_3"/>
    <property type="match status" value="1"/>
</dbReference>
<keyword evidence="4 10" id="KW-1134">Transmembrane beta strand</keyword>
<evidence type="ECO:0000256" key="9">
    <source>
        <dbReference type="ARBA" id="ARBA00023237"/>
    </source>
</evidence>
<gene>
    <name evidence="16" type="ORF">QWJ38_07390</name>
</gene>
<dbReference type="InterPro" id="IPR036942">
    <property type="entry name" value="Beta-barrel_TonB_sf"/>
</dbReference>
<dbReference type="InterPro" id="IPR000531">
    <property type="entry name" value="Beta-barrel_TonB"/>
</dbReference>
<dbReference type="InterPro" id="IPR039426">
    <property type="entry name" value="TonB-dep_rcpt-like"/>
</dbReference>